<dbReference type="SUPFAM" id="SSF47576">
    <property type="entry name" value="Calponin-homology domain, CH-domain"/>
    <property type="match status" value="1"/>
</dbReference>
<dbReference type="PANTHER" id="PTHR46756:SF18">
    <property type="entry name" value="GAS2-LIKE PROTEIN PICKLED EGGS"/>
    <property type="match status" value="1"/>
</dbReference>
<reference evidence="3 4" key="1">
    <citation type="journal article" date="2023" name="Plants (Basel)">
        <title>Bridging the Gap: Combining Genomics and Transcriptomics Approaches to Understand Stylosanthes scabra, an Orphan Legume from the Brazilian Caatinga.</title>
        <authorList>
            <person name="Ferreira-Neto J.R.C."/>
            <person name="da Silva M.D."/>
            <person name="Binneck E."/>
            <person name="de Melo N.F."/>
            <person name="da Silva R.H."/>
            <person name="de Melo A.L.T.M."/>
            <person name="Pandolfi V."/>
            <person name="Bustamante F.O."/>
            <person name="Brasileiro-Vidal A.C."/>
            <person name="Benko-Iseppon A.M."/>
        </authorList>
    </citation>
    <scope>NUCLEOTIDE SEQUENCE [LARGE SCALE GENOMIC DNA]</scope>
    <source>
        <tissue evidence="3">Leaves</tissue>
    </source>
</reference>
<keyword evidence="2" id="KW-1133">Transmembrane helix</keyword>
<dbReference type="Gene3D" id="1.10.418.10">
    <property type="entry name" value="Calponin-like domain"/>
    <property type="match status" value="1"/>
</dbReference>
<feature type="region of interest" description="Disordered" evidence="1">
    <location>
        <begin position="1"/>
        <end position="30"/>
    </location>
</feature>
<evidence type="ECO:0000256" key="2">
    <source>
        <dbReference type="SAM" id="Phobius"/>
    </source>
</evidence>
<name>A0ABU6V6Z9_9FABA</name>
<feature type="region of interest" description="Disordered" evidence="1">
    <location>
        <begin position="570"/>
        <end position="608"/>
    </location>
</feature>
<sequence>MVCQDSSSDTAPSPELLKTASSSSSSPESNFRELDDAFLQTQTRIWLGEVLKIRLNEQLIISELLADGELLFLVSKVVWKLLLAKHMELKHIKASRSQPFASKSNSGRYRPYSNVDSFLKICKILELTGVDLFSPSDVVERKNTRKVPDFDIVNVTCAVTMPKDVVRCIRKSIELSHRRPADSFTDYLQKSAGQESREVYLSVTDSIKDWETYSDQSNDTEIKHPAHQSFDDLHGDESDDLYDYASEVQYNSTSPIAESDFMSTDLDQNQETPRISDYEFQLLCSRELLQYHISEAPYSGNVDVEFSGGISHLDTRGQESRMMEFGYTENELLADNGSNVGTPINDRRPVIRDVSSNAKDSWDHDLLIEENVSADIHKSGSSHGSCATPPSIENSRCFGAGENMEVLHEDGLSCLSREFEAESDSQRSESLKLHNDKNNQWEDAKEYESQDKVKFKEIEQGITSYENHTYFVKELEETENSLYSPDCFLCNKTDSSNTAVSNSIDINTTLSEKCLVTEDLKSHGDTSSLSLNSCNQCEKLLPCQCSSLPQFCKWDQKGKCPMTKSGVIDHHGSHEETMPQKQEIAEENAVSATVSKPCDNDEEQEDDSQAIASNAMSLDECEDGGDGVIDMILNDATVPANCDEDVSNTGTCITNQSSELECNDGHQTSHQDMVPVQEVIDPDKESVCSFDKLDEREVRIVETAKAKPRKKLILKSVFGGATAVGLLFMFLHLRFVFDSFFRLSGGLAKTKMHIQYQIRHLMMKAKRRVRNMHHQKQRGLLKGFIQQRSLN</sequence>
<dbReference type="InterPro" id="IPR036872">
    <property type="entry name" value="CH_dom_sf"/>
</dbReference>
<comment type="caution">
    <text evidence="3">The sequence shown here is derived from an EMBL/GenBank/DDBJ whole genome shotgun (WGS) entry which is preliminary data.</text>
</comment>
<dbReference type="PANTHER" id="PTHR46756">
    <property type="entry name" value="TRANSGELIN"/>
    <property type="match status" value="1"/>
</dbReference>
<feature type="transmembrane region" description="Helical" evidence="2">
    <location>
        <begin position="712"/>
        <end position="733"/>
    </location>
</feature>
<keyword evidence="4" id="KW-1185">Reference proteome</keyword>
<evidence type="ECO:0000256" key="1">
    <source>
        <dbReference type="SAM" id="MobiDB-lite"/>
    </source>
</evidence>
<proteinExistence type="predicted"/>
<evidence type="ECO:0000313" key="4">
    <source>
        <dbReference type="Proteomes" id="UP001341840"/>
    </source>
</evidence>
<protein>
    <recommendedName>
        <fullName evidence="5">Calponin-homology (CH) domain-containing protein</fullName>
    </recommendedName>
</protein>
<gene>
    <name evidence="3" type="ORF">PIB30_009394</name>
</gene>
<accession>A0ABU6V6Z9</accession>
<organism evidence="3 4">
    <name type="scientific">Stylosanthes scabra</name>
    <dbReference type="NCBI Taxonomy" id="79078"/>
    <lineage>
        <taxon>Eukaryota</taxon>
        <taxon>Viridiplantae</taxon>
        <taxon>Streptophyta</taxon>
        <taxon>Embryophyta</taxon>
        <taxon>Tracheophyta</taxon>
        <taxon>Spermatophyta</taxon>
        <taxon>Magnoliopsida</taxon>
        <taxon>eudicotyledons</taxon>
        <taxon>Gunneridae</taxon>
        <taxon>Pentapetalae</taxon>
        <taxon>rosids</taxon>
        <taxon>fabids</taxon>
        <taxon>Fabales</taxon>
        <taxon>Fabaceae</taxon>
        <taxon>Papilionoideae</taxon>
        <taxon>50 kb inversion clade</taxon>
        <taxon>dalbergioids sensu lato</taxon>
        <taxon>Dalbergieae</taxon>
        <taxon>Pterocarpus clade</taxon>
        <taxon>Stylosanthes</taxon>
    </lineage>
</organism>
<keyword evidence="2" id="KW-0812">Transmembrane</keyword>
<keyword evidence="2" id="KW-0472">Membrane</keyword>
<evidence type="ECO:0000313" key="3">
    <source>
        <dbReference type="EMBL" id="MED6168178.1"/>
    </source>
</evidence>
<dbReference type="CDD" id="cd00014">
    <property type="entry name" value="CH_SF"/>
    <property type="match status" value="1"/>
</dbReference>
<evidence type="ECO:0008006" key="5">
    <source>
        <dbReference type="Google" id="ProtNLM"/>
    </source>
</evidence>
<dbReference type="EMBL" id="JASCZI010151056">
    <property type="protein sequence ID" value="MED6168178.1"/>
    <property type="molecule type" value="Genomic_DNA"/>
</dbReference>
<dbReference type="Proteomes" id="UP001341840">
    <property type="component" value="Unassembled WGS sequence"/>
</dbReference>
<feature type="compositionally biased region" description="Polar residues" evidence="1">
    <location>
        <begin position="1"/>
        <end position="11"/>
    </location>
</feature>